<dbReference type="EMBL" id="JAHFXS010003653">
    <property type="protein sequence ID" value="KAG9967637.1"/>
    <property type="molecule type" value="Genomic_DNA"/>
</dbReference>
<reference evidence="1" key="1">
    <citation type="journal article" date="2021" name="J Fungi (Basel)">
        <title>Virulence traits and population genomics of the black yeast Aureobasidium melanogenum.</title>
        <authorList>
            <person name="Cernosa A."/>
            <person name="Sun X."/>
            <person name="Gostincar C."/>
            <person name="Fang C."/>
            <person name="Gunde-Cimerman N."/>
            <person name="Song Z."/>
        </authorList>
    </citation>
    <scope>NUCLEOTIDE SEQUENCE</scope>
    <source>
        <strain evidence="1">EXF-9298</strain>
    </source>
</reference>
<dbReference type="Proteomes" id="UP000729357">
    <property type="component" value="Unassembled WGS sequence"/>
</dbReference>
<dbReference type="PANTHER" id="PTHR39601:SF2">
    <property type="entry name" value="CHORIOGENIN HMINOR"/>
    <property type="match status" value="1"/>
</dbReference>
<organism evidence="1 2">
    <name type="scientific">Aureobasidium melanogenum</name>
    <name type="common">Aureobasidium pullulans var. melanogenum</name>
    <dbReference type="NCBI Taxonomy" id="46634"/>
    <lineage>
        <taxon>Eukaryota</taxon>
        <taxon>Fungi</taxon>
        <taxon>Dikarya</taxon>
        <taxon>Ascomycota</taxon>
        <taxon>Pezizomycotina</taxon>
        <taxon>Dothideomycetes</taxon>
        <taxon>Dothideomycetidae</taxon>
        <taxon>Dothideales</taxon>
        <taxon>Saccotheciaceae</taxon>
        <taxon>Aureobasidium</taxon>
    </lineage>
</organism>
<accession>A0A9P8JLU6</accession>
<comment type="caution">
    <text evidence="1">The sequence shown here is derived from an EMBL/GenBank/DDBJ whole genome shotgun (WGS) entry which is preliminary data.</text>
</comment>
<gene>
    <name evidence="1" type="ORF">KCU98_g16250</name>
</gene>
<evidence type="ECO:0000313" key="1">
    <source>
        <dbReference type="EMBL" id="KAG9967637.1"/>
    </source>
</evidence>
<feature type="non-terminal residue" evidence="1">
    <location>
        <position position="1"/>
    </location>
</feature>
<protein>
    <submittedName>
        <fullName evidence="1">Uncharacterized protein</fullName>
    </submittedName>
</protein>
<sequence>MVMFGINSNILAKLKDHPGVKDSLLAFQDFLRQHYAQIYGTWPPPVHQNSGHWLTRSVAQRLQQDFGNLYDLLVDRDVHSGAITPAHADSFGCALDRRQLFASWDRQNGFNSLPHSTPKAPDHSPTMVVEQEEEKGARRSSLIPAVQKHRKKAPDLYNIYTRAINTEAHLSTFCKAFLNHEISTKHQQMNTHEGRLGRWIIVYCTMQLLSRVAVDIQGLRYTLSVEYHLNADLDGTPPWNIDDFPAIMRPAGPQYAWAALFARATMPPRTSGSAQKKATKARLKVIHLADGRVMLQDSDGHVVFR</sequence>
<reference evidence="1" key="2">
    <citation type="submission" date="2021-08" db="EMBL/GenBank/DDBJ databases">
        <authorList>
            <person name="Gostincar C."/>
            <person name="Sun X."/>
            <person name="Song Z."/>
            <person name="Gunde-Cimerman N."/>
        </authorList>
    </citation>
    <scope>NUCLEOTIDE SEQUENCE</scope>
    <source>
        <strain evidence="1">EXF-9298</strain>
    </source>
</reference>
<keyword evidence="2" id="KW-1185">Reference proteome</keyword>
<dbReference type="PANTHER" id="PTHR39601">
    <property type="entry name" value="CHORIOGENIN HMINOR"/>
    <property type="match status" value="1"/>
</dbReference>
<evidence type="ECO:0000313" key="2">
    <source>
        <dbReference type="Proteomes" id="UP000729357"/>
    </source>
</evidence>
<dbReference type="AlphaFoldDB" id="A0A9P8JLU6"/>
<name>A0A9P8JLU6_AURME</name>
<proteinExistence type="predicted"/>